<dbReference type="Proteomes" id="UP001143910">
    <property type="component" value="Unassembled WGS sequence"/>
</dbReference>
<name>A0ACC1NPK9_9HYPO</name>
<keyword evidence="2" id="KW-1185">Reference proteome</keyword>
<comment type="caution">
    <text evidence="1">The sequence shown here is derived from an EMBL/GenBank/DDBJ whole genome shotgun (WGS) entry which is preliminary data.</text>
</comment>
<protein>
    <submittedName>
        <fullName evidence="1">Uncharacterized protein</fullName>
    </submittedName>
</protein>
<evidence type="ECO:0000313" key="2">
    <source>
        <dbReference type="Proteomes" id="UP001143910"/>
    </source>
</evidence>
<sequence length="233" mass="26987">MASHFRVEPATEQDMQRCMQIFYASFSFVPLMKLFYGDDTAENHAKSAKLHWQAQTEHVEKYPSVPTVCIKCIYTDPATGEEQIVGYSQWYMFDRIRTEQEWAEPVFLDRFSWIPSEGDREECRGFMKPLQESQRRLLADTPVGHLRGMCVDPQFRRRGVGSLLVKWGMEQCERLGMPAYLDTSPTGMHMYEKLGFQKMANSQYPAMIWWPLPNSNQAPLLPESGIDTHMAEA</sequence>
<proteinExistence type="predicted"/>
<organism evidence="1 2">
    <name type="scientific">Zarea fungicola</name>
    <dbReference type="NCBI Taxonomy" id="93591"/>
    <lineage>
        <taxon>Eukaryota</taxon>
        <taxon>Fungi</taxon>
        <taxon>Dikarya</taxon>
        <taxon>Ascomycota</taxon>
        <taxon>Pezizomycotina</taxon>
        <taxon>Sordariomycetes</taxon>
        <taxon>Hypocreomycetidae</taxon>
        <taxon>Hypocreales</taxon>
        <taxon>Cordycipitaceae</taxon>
        <taxon>Zarea</taxon>
    </lineage>
</organism>
<reference evidence="1" key="1">
    <citation type="submission" date="2022-08" db="EMBL/GenBank/DDBJ databases">
        <title>Genome Sequence of Lecanicillium fungicola.</title>
        <authorList>
            <person name="Buettner E."/>
        </authorList>
    </citation>
    <scope>NUCLEOTIDE SEQUENCE</scope>
    <source>
        <strain evidence="1">Babe33</strain>
    </source>
</reference>
<gene>
    <name evidence="1" type="ORF">NQ176_g2126</name>
</gene>
<accession>A0ACC1NPK9</accession>
<evidence type="ECO:0000313" key="1">
    <source>
        <dbReference type="EMBL" id="KAJ2981275.1"/>
    </source>
</evidence>
<dbReference type="EMBL" id="JANJQO010000141">
    <property type="protein sequence ID" value="KAJ2981275.1"/>
    <property type="molecule type" value="Genomic_DNA"/>
</dbReference>